<dbReference type="EMBL" id="JAVRHZ010000002">
    <property type="protein sequence ID" value="MDT0555479.1"/>
    <property type="molecule type" value="Genomic_DNA"/>
</dbReference>
<dbReference type="Pfam" id="PF03306">
    <property type="entry name" value="AAL_decarboxy"/>
    <property type="match status" value="1"/>
</dbReference>
<dbReference type="PROSITE" id="PS51257">
    <property type="entry name" value="PROKAR_LIPOPROTEIN"/>
    <property type="match status" value="1"/>
</dbReference>
<keyword evidence="1" id="KW-0732">Signal</keyword>
<keyword evidence="3" id="KW-1185">Reference proteome</keyword>
<dbReference type="SUPFAM" id="SSF117856">
    <property type="entry name" value="AF0104/ALDC/Ptd012-like"/>
    <property type="match status" value="1"/>
</dbReference>
<dbReference type="RefSeq" id="WP_311332429.1">
    <property type="nucleotide sequence ID" value="NZ_JAVRHZ010000002.1"/>
</dbReference>
<evidence type="ECO:0000313" key="3">
    <source>
        <dbReference type="Proteomes" id="UP001254488"/>
    </source>
</evidence>
<protein>
    <submittedName>
        <fullName evidence="2">Acetolactate decarboxylase</fullName>
        <ecNumber evidence="2">4.1.1.5</ecNumber>
    </submittedName>
</protein>
<gene>
    <name evidence="2" type="ORF">RM538_05655</name>
</gene>
<reference evidence="2 3" key="1">
    <citation type="submission" date="2023-09" db="EMBL/GenBank/DDBJ databases">
        <authorList>
            <person name="Rey-Velasco X."/>
        </authorList>
    </citation>
    <scope>NUCLEOTIDE SEQUENCE [LARGE SCALE GENOMIC DNA]</scope>
    <source>
        <strain evidence="2 3">W242</strain>
    </source>
</reference>
<organism evidence="2 3">
    <name type="scientific">Patiriisocius hiemis</name>
    <dbReference type="NCBI Taxonomy" id="3075604"/>
    <lineage>
        <taxon>Bacteria</taxon>
        <taxon>Pseudomonadati</taxon>
        <taxon>Bacteroidota</taxon>
        <taxon>Flavobacteriia</taxon>
        <taxon>Flavobacteriales</taxon>
        <taxon>Flavobacteriaceae</taxon>
        <taxon>Patiriisocius</taxon>
    </lineage>
</organism>
<feature type="signal peptide" evidence="1">
    <location>
        <begin position="1"/>
        <end position="18"/>
    </location>
</feature>
<evidence type="ECO:0000256" key="1">
    <source>
        <dbReference type="SAM" id="SignalP"/>
    </source>
</evidence>
<dbReference type="GO" id="GO:0047605">
    <property type="term" value="F:acetolactate decarboxylase activity"/>
    <property type="evidence" value="ECO:0007669"/>
    <property type="project" value="UniProtKB-EC"/>
</dbReference>
<sequence length="242" mass="27190">MKYTYLALIFLSFLSVSCNNTSKKEVGFTIAYNGALKDIMHKGDITAKASLSDFEGAEHFYALGAFENLKGEIQIFDSTSFNTSVKNDTLTIDSSFDKNATLLVYAKVEKWNTFKVPDSVVDKKQFETYVFEVAKQNNININKPFPFLVSGTARKIDWHVIDWKDGDTEHSHAKHISSGLNGTLKNKNADFLGFYSNAHHTIFTHHSTNIHTHFKLQNNSVAGHVDDFLLGDAMTLKLPKVD</sequence>
<evidence type="ECO:0000313" key="2">
    <source>
        <dbReference type="EMBL" id="MDT0555479.1"/>
    </source>
</evidence>
<name>A0ABU2YCS9_9FLAO</name>
<dbReference type="Gene3D" id="3.30.1330.80">
    <property type="entry name" value="Hypothetical protein, similar to alpha- acetolactate decarboxylase, domain 2"/>
    <property type="match status" value="1"/>
</dbReference>
<proteinExistence type="predicted"/>
<dbReference type="EC" id="4.1.1.5" evidence="2"/>
<feature type="chain" id="PRO_5047533579" evidence="1">
    <location>
        <begin position="19"/>
        <end position="242"/>
    </location>
</feature>
<dbReference type="Proteomes" id="UP001254488">
    <property type="component" value="Unassembled WGS sequence"/>
</dbReference>
<dbReference type="InterPro" id="IPR005128">
    <property type="entry name" value="Acetolactate_a_deCO2ase"/>
</dbReference>
<accession>A0ABU2YCS9</accession>
<keyword evidence="2" id="KW-0456">Lyase</keyword>
<comment type="caution">
    <text evidence="2">The sequence shown here is derived from an EMBL/GenBank/DDBJ whole genome shotgun (WGS) entry which is preliminary data.</text>
</comment>